<feature type="non-terminal residue" evidence="2">
    <location>
        <position position="198"/>
    </location>
</feature>
<proteinExistence type="predicted"/>
<dbReference type="Proteomes" id="UP000017836">
    <property type="component" value="Unassembled WGS sequence"/>
</dbReference>
<sequence length="198" mass="21316">MNAHIPINSSPLHLRASLRAFGPSPCAFFDSILHNHLPSPTPPPLPPTIPRLCTVPNLSSHSLSLSASYSSSQPPLSSPPSTMGTSSSLPTYMLVPSTEIQHLSPHPDLGMALYPRRTFGHPPPCISKGPHPFLNSPKEATETALLLVSPQYTSSPPPIPFQQSVLLSLISLPPTPIPFYPAQPRWLPLQSLFPPSPL</sequence>
<organism evidence="2 3">
    <name type="scientific">Amborella trichopoda</name>
    <dbReference type="NCBI Taxonomy" id="13333"/>
    <lineage>
        <taxon>Eukaryota</taxon>
        <taxon>Viridiplantae</taxon>
        <taxon>Streptophyta</taxon>
        <taxon>Embryophyta</taxon>
        <taxon>Tracheophyta</taxon>
        <taxon>Spermatophyta</taxon>
        <taxon>Magnoliopsida</taxon>
        <taxon>Amborellales</taxon>
        <taxon>Amborellaceae</taxon>
        <taxon>Amborella</taxon>
    </lineage>
</organism>
<feature type="region of interest" description="Disordered" evidence="1">
    <location>
        <begin position="64"/>
        <end position="90"/>
    </location>
</feature>
<evidence type="ECO:0000313" key="3">
    <source>
        <dbReference type="Proteomes" id="UP000017836"/>
    </source>
</evidence>
<evidence type="ECO:0000256" key="1">
    <source>
        <dbReference type="SAM" id="MobiDB-lite"/>
    </source>
</evidence>
<name>W1NQY8_AMBTC</name>
<gene>
    <name evidence="2" type="ORF">AMTR_s00119p00091540</name>
</gene>
<protein>
    <submittedName>
        <fullName evidence="2">Uncharacterized protein</fullName>
    </submittedName>
</protein>
<dbReference type="AlphaFoldDB" id="W1NQY8"/>
<reference evidence="3" key="1">
    <citation type="journal article" date="2013" name="Science">
        <title>The Amborella genome and the evolution of flowering plants.</title>
        <authorList>
            <consortium name="Amborella Genome Project"/>
        </authorList>
    </citation>
    <scope>NUCLEOTIDE SEQUENCE [LARGE SCALE GENOMIC DNA]</scope>
</reference>
<dbReference type="HOGENOM" id="CLU_1381202_0_0_1"/>
<accession>W1NQY8</accession>
<evidence type="ECO:0000313" key="2">
    <source>
        <dbReference type="EMBL" id="ERM97244.1"/>
    </source>
</evidence>
<dbReference type="EMBL" id="KI396540">
    <property type="protein sequence ID" value="ERM97244.1"/>
    <property type="molecule type" value="Genomic_DNA"/>
</dbReference>
<keyword evidence="3" id="KW-1185">Reference proteome</keyword>
<dbReference type="Gramene" id="ERM97244">
    <property type="protein sequence ID" value="ERM97244"/>
    <property type="gene ID" value="AMTR_s00119p00091540"/>
</dbReference>